<dbReference type="AlphaFoldDB" id="A0A3M3DYB3"/>
<evidence type="ECO:0000313" key="1">
    <source>
        <dbReference type="EMBL" id="RMM42181.1"/>
    </source>
</evidence>
<reference evidence="1 2" key="1">
    <citation type="submission" date="2018-08" db="EMBL/GenBank/DDBJ databases">
        <title>Recombination of ecologically and evolutionarily significant loci maintains genetic cohesion in the Pseudomonas syringae species complex.</title>
        <authorList>
            <person name="Dillon M."/>
            <person name="Thakur S."/>
            <person name="Almeida R.N.D."/>
            <person name="Weir B.S."/>
            <person name="Guttman D.S."/>
        </authorList>
    </citation>
    <scope>NUCLEOTIDE SEQUENCE [LARGE SCALE GENOMIC DNA]</scope>
    <source>
        <strain evidence="1 2">NCPPB2445</strain>
    </source>
</reference>
<keyword evidence="2" id="KW-1185">Reference proteome</keyword>
<protein>
    <submittedName>
        <fullName evidence="1">Uncharacterized protein</fullName>
    </submittedName>
</protein>
<name>A0A3M3DYB3_9PSED</name>
<dbReference type="OrthoDB" id="6877581at2"/>
<accession>A0A3M3DYB3</accession>
<dbReference type="RefSeq" id="WP_024776444.1">
    <property type="nucleotide sequence ID" value="NZ_CP072011.1"/>
</dbReference>
<dbReference type="STRING" id="47879.AXG94_06140"/>
<proteinExistence type="predicted"/>
<gene>
    <name evidence="1" type="ORF">ALQ77_00174</name>
</gene>
<sequence>MNLSLQDIAPDQVDALKTQSQAAYDVEVKRLQDQNVHPHTLAGCGSRQGICGYFRFESGDSIDGAHTETIQITALSAMIGPDAPQQGIRVRFSGQATGTGTHLNTSNLYLLGTAPDALNLIGVQLTLQLSISAGSIKVYIFEGTRLQAVLVNPQQSPPDFDGEFSGSGVGTFTQA</sequence>
<comment type="caution">
    <text evidence="1">The sequence shown here is derived from an EMBL/GenBank/DDBJ whole genome shotgun (WGS) entry which is preliminary data.</text>
</comment>
<dbReference type="EMBL" id="RBOJ01000107">
    <property type="protein sequence ID" value="RMM42181.1"/>
    <property type="molecule type" value="Genomic_DNA"/>
</dbReference>
<organism evidence="1 2">
    <name type="scientific">Pseudomonas corrugata</name>
    <dbReference type="NCBI Taxonomy" id="47879"/>
    <lineage>
        <taxon>Bacteria</taxon>
        <taxon>Pseudomonadati</taxon>
        <taxon>Pseudomonadota</taxon>
        <taxon>Gammaproteobacteria</taxon>
        <taxon>Pseudomonadales</taxon>
        <taxon>Pseudomonadaceae</taxon>
        <taxon>Pseudomonas</taxon>
    </lineage>
</organism>
<evidence type="ECO:0000313" key="2">
    <source>
        <dbReference type="Proteomes" id="UP000270661"/>
    </source>
</evidence>
<dbReference type="Proteomes" id="UP000270661">
    <property type="component" value="Unassembled WGS sequence"/>
</dbReference>